<dbReference type="EMBL" id="JAWDGP010004125">
    <property type="protein sequence ID" value="KAK3767643.1"/>
    <property type="molecule type" value="Genomic_DNA"/>
</dbReference>
<gene>
    <name evidence="1" type="ORF">RRG08_064092</name>
</gene>
<dbReference type="AlphaFoldDB" id="A0AAE0ZE73"/>
<accession>A0AAE0ZE73</accession>
<sequence>CQQRKAGIVFNLCTMDGLAPVDRLAAVSCCPLPQVTLVKI</sequence>
<comment type="caution">
    <text evidence="1">The sequence shown here is derived from an EMBL/GenBank/DDBJ whole genome shotgun (WGS) entry which is preliminary data.</text>
</comment>
<reference evidence="1" key="1">
    <citation type="journal article" date="2023" name="G3 (Bethesda)">
        <title>A reference genome for the long-term kleptoplast-retaining sea slug Elysia crispata morphotype clarki.</title>
        <authorList>
            <person name="Eastman K.E."/>
            <person name="Pendleton A.L."/>
            <person name="Shaikh M.A."/>
            <person name="Suttiyut T."/>
            <person name="Ogas R."/>
            <person name="Tomko P."/>
            <person name="Gavelis G."/>
            <person name="Widhalm J.R."/>
            <person name="Wisecaver J.H."/>
        </authorList>
    </citation>
    <scope>NUCLEOTIDE SEQUENCE</scope>
    <source>
        <strain evidence="1">ECLA1</strain>
    </source>
</reference>
<organism evidence="1 2">
    <name type="scientific">Elysia crispata</name>
    <name type="common">lettuce slug</name>
    <dbReference type="NCBI Taxonomy" id="231223"/>
    <lineage>
        <taxon>Eukaryota</taxon>
        <taxon>Metazoa</taxon>
        <taxon>Spiralia</taxon>
        <taxon>Lophotrochozoa</taxon>
        <taxon>Mollusca</taxon>
        <taxon>Gastropoda</taxon>
        <taxon>Heterobranchia</taxon>
        <taxon>Euthyneura</taxon>
        <taxon>Panpulmonata</taxon>
        <taxon>Sacoglossa</taxon>
        <taxon>Placobranchoidea</taxon>
        <taxon>Plakobranchidae</taxon>
        <taxon>Elysia</taxon>
    </lineage>
</organism>
<dbReference type="Proteomes" id="UP001283361">
    <property type="component" value="Unassembled WGS sequence"/>
</dbReference>
<evidence type="ECO:0000313" key="1">
    <source>
        <dbReference type="EMBL" id="KAK3767643.1"/>
    </source>
</evidence>
<evidence type="ECO:0000313" key="2">
    <source>
        <dbReference type="Proteomes" id="UP001283361"/>
    </source>
</evidence>
<protein>
    <submittedName>
        <fullName evidence="1">Uncharacterized protein</fullName>
    </submittedName>
</protein>
<keyword evidence="2" id="KW-1185">Reference proteome</keyword>
<feature type="non-terminal residue" evidence="1">
    <location>
        <position position="1"/>
    </location>
</feature>
<proteinExistence type="predicted"/>
<name>A0AAE0ZE73_9GAST</name>